<comment type="caution">
    <text evidence="12">The sequence shown here is derived from an EMBL/GenBank/DDBJ whole genome shotgun (WGS) entry which is preliminary data.</text>
</comment>
<evidence type="ECO:0000256" key="4">
    <source>
        <dbReference type="ARBA" id="ARBA00022517"/>
    </source>
</evidence>
<evidence type="ECO:0000256" key="8">
    <source>
        <dbReference type="ARBA" id="ARBA00023242"/>
    </source>
</evidence>
<dbReference type="EMBL" id="JADDUC010000002">
    <property type="protein sequence ID" value="KAG0136372.1"/>
    <property type="molecule type" value="Genomic_DNA"/>
</dbReference>
<comment type="function">
    <text evidence="9">RNA-binding protein required for the maturation of box H/ACA snoRNPs complex and ribosome biogenesis. During assembly of the H/ACA snoRNPs complex, it associates with the complex and disappears during maturation of the complex and is replaced by NOLA1/GAR1 to yield mature H/ACA snoRNPs complex. Probably competes with NOLA1/GAR1 for binding with DKC1/NOLA4.</text>
</comment>
<dbReference type="GO" id="GO:0006364">
    <property type="term" value="P:rRNA processing"/>
    <property type="evidence" value="ECO:0007669"/>
    <property type="project" value="UniProtKB-KW"/>
</dbReference>
<dbReference type="Proteomes" id="UP000618051">
    <property type="component" value="Unassembled WGS sequence"/>
</dbReference>
<comment type="subunit">
    <text evidence="10">During assembly of the complex, component of the small nucleolar ribonucleoprotein particles containing H/ACA-type snoRNAs (H/ACA snoRNPs) which contains NOLA2/NHP2, NOLA3/NOP10, NAF1 and DKC1/NOLA4. Interacts directly with DKC1/NOLA4.</text>
</comment>
<reference evidence="13" key="3">
    <citation type="submission" date="2022-01" db="EMBL/GenBank/DDBJ databases">
        <authorList>
            <person name="Rubenstein D.R."/>
        </authorList>
    </citation>
    <scope>NUCLEOTIDE SEQUENCE</scope>
    <source>
        <strain evidence="13">SS15</strain>
        <tissue evidence="13">Liver</tissue>
    </source>
</reference>
<evidence type="ECO:0000256" key="2">
    <source>
        <dbReference type="ARBA" id="ARBA00009801"/>
    </source>
</evidence>
<feature type="region of interest" description="Disordered" evidence="11">
    <location>
        <begin position="1"/>
        <end position="33"/>
    </location>
</feature>
<gene>
    <name evidence="12" type="ORF">IHE44_000400</name>
    <name evidence="13" type="ORF">IHE44_0013127</name>
</gene>
<dbReference type="OrthoDB" id="21550at2759"/>
<feature type="compositionally biased region" description="Polar residues" evidence="11">
    <location>
        <begin position="206"/>
        <end position="223"/>
    </location>
</feature>
<comment type="similarity">
    <text evidence="2">Belongs to the NAF1 family.</text>
</comment>
<proteinExistence type="inferred from homology"/>
<dbReference type="PANTHER" id="PTHR31633">
    <property type="entry name" value="H/ACA RIBONUCLEOPROTEIN COMPLEX NON-CORE SUBUNIT NAF1"/>
    <property type="match status" value="1"/>
</dbReference>
<dbReference type="AlphaFoldDB" id="A0A835P444"/>
<evidence type="ECO:0000256" key="9">
    <source>
        <dbReference type="ARBA" id="ARBA00057529"/>
    </source>
</evidence>
<dbReference type="GO" id="GO:0003723">
    <property type="term" value="F:RNA binding"/>
    <property type="evidence" value="ECO:0007669"/>
    <property type="project" value="UniProtKB-KW"/>
</dbReference>
<evidence type="ECO:0000256" key="1">
    <source>
        <dbReference type="ARBA" id="ARBA00004123"/>
    </source>
</evidence>
<evidence type="ECO:0000256" key="11">
    <source>
        <dbReference type="SAM" id="MobiDB-lite"/>
    </source>
</evidence>
<dbReference type="InterPro" id="IPR040309">
    <property type="entry name" value="Naf1"/>
</dbReference>
<evidence type="ECO:0000313" key="14">
    <source>
        <dbReference type="Proteomes" id="UP000618051"/>
    </source>
</evidence>
<reference evidence="12" key="1">
    <citation type="submission" date="2020-10" db="EMBL/GenBank/DDBJ databases">
        <title>Feather gene expression reveals the developmental basis of iridescence in African starlings.</title>
        <authorList>
            <person name="Rubenstein D.R."/>
        </authorList>
    </citation>
    <scope>NUCLEOTIDE SEQUENCE</scope>
    <source>
        <strain evidence="12">SS15</strain>
        <tissue evidence="12">Liver</tissue>
    </source>
</reference>
<accession>A0A835P444</accession>
<reference evidence="13 14" key="2">
    <citation type="journal article" date="2021" name="J. Hered.">
        <title>Feather Gene Expression Elucidates the Developmental Basis of Plumage Iridescence in African Starlings.</title>
        <authorList>
            <person name="Rubenstein D.R."/>
            <person name="Corvelo A."/>
            <person name="MacManes M.D."/>
            <person name="Maia R."/>
            <person name="Narzisi G."/>
            <person name="Rousaki A."/>
            <person name="Vandenabeele P."/>
            <person name="Shawkey M.D."/>
            <person name="Solomon J."/>
        </authorList>
    </citation>
    <scope>NUCLEOTIDE SEQUENCE [LARGE SCALE GENOMIC DNA]</scope>
    <source>
        <strain evidence="13">SS15</strain>
    </source>
</reference>
<evidence type="ECO:0000256" key="3">
    <source>
        <dbReference type="ARBA" id="ARBA00021438"/>
    </source>
</evidence>
<keyword evidence="5" id="KW-0698">rRNA processing</keyword>
<evidence type="ECO:0000256" key="6">
    <source>
        <dbReference type="ARBA" id="ARBA00022553"/>
    </source>
</evidence>
<dbReference type="InterPro" id="IPR007504">
    <property type="entry name" value="H/ACA_rnp_Gar1/Naf1"/>
</dbReference>
<keyword evidence="12" id="KW-0687">Ribonucleoprotein</keyword>
<feature type="compositionally biased region" description="Low complexity" evidence="11">
    <location>
        <begin position="1"/>
        <end position="18"/>
    </location>
</feature>
<evidence type="ECO:0000256" key="5">
    <source>
        <dbReference type="ARBA" id="ARBA00022552"/>
    </source>
</evidence>
<evidence type="ECO:0000256" key="7">
    <source>
        <dbReference type="ARBA" id="ARBA00022884"/>
    </source>
</evidence>
<dbReference type="GO" id="GO:0043489">
    <property type="term" value="P:RNA stabilization"/>
    <property type="evidence" value="ECO:0007669"/>
    <property type="project" value="UniProtKB-ARBA"/>
</dbReference>
<dbReference type="SUPFAM" id="SSF50447">
    <property type="entry name" value="Translation proteins"/>
    <property type="match status" value="1"/>
</dbReference>
<sequence length="407" mass="46299">DTDSDSSSTTLFSSSSAVSDEDDHPNEKDNKSYCIRTKDELPIEELPPVEDLSVILPDNVELKVLGTVSSIIEQLVIIESLRGLPPVNEESIIFKEDRQAAGKIFEIFGPVSHPFYVIRFNSSEHIKERGINVQDSMYFAPSVEDFTQYIFAEKLKQEKGSDASWKNDQEPPPEVLDFSDDEKEREAKEKKKKPQSRGRKKIRSETLPSSENNGLLQSVQRPASSYSRGYCGRGFSFSRDLFPPPSGPRGFFRPNVRPPQLYFSDKRIYQESPVFPPPHRRENPMMQQYAFPPPDFGYASDVHKFYSPPPNMNMMWAGPNIQGNKKISVLDVFRTANTTTVHMMSDIMSFQWLLRPLICNCPPGMKDKRTSFQKVENRLRSLTNGVDNRSAEVHGADDMLIIFLESA</sequence>
<dbReference type="FunFam" id="2.40.10.230:FF:000002">
    <property type="entry name" value="H/ACA ribonucleoprotein complex non-core subunit NAF1"/>
    <property type="match status" value="1"/>
</dbReference>
<comment type="subcellular location">
    <subcellularLocation>
        <location evidence="1">Nucleus</location>
    </subcellularLocation>
</comment>
<feature type="region of interest" description="Disordered" evidence="11">
    <location>
        <begin position="160"/>
        <end position="223"/>
    </location>
</feature>
<feature type="non-terminal residue" evidence="12">
    <location>
        <position position="1"/>
    </location>
</feature>
<dbReference type="GO" id="GO:0005634">
    <property type="term" value="C:nucleus"/>
    <property type="evidence" value="ECO:0007669"/>
    <property type="project" value="UniProtKB-SubCell"/>
</dbReference>
<protein>
    <recommendedName>
        <fullName evidence="3">H/ACA ribonucleoprotein complex non-core subunit NAF1</fullName>
    </recommendedName>
</protein>
<dbReference type="EMBL" id="JADDUC020000006">
    <property type="protein sequence ID" value="KAI1238400.1"/>
    <property type="molecule type" value="Genomic_DNA"/>
</dbReference>
<keyword evidence="8" id="KW-0539">Nucleus</keyword>
<dbReference type="PANTHER" id="PTHR31633:SF1">
    <property type="entry name" value="H_ACA RIBONUCLEOPROTEIN COMPLEX NON-CORE SUBUNIT NAF1"/>
    <property type="match status" value="1"/>
</dbReference>
<evidence type="ECO:0000313" key="12">
    <source>
        <dbReference type="EMBL" id="KAG0136372.1"/>
    </source>
</evidence>
<keyword evidence="7" id="KW-0694">RNA-binding</keyword>
<keyword evidence="14" id="KW-1185">Reference proteome</keyword>
<name>A0A835P444_9PASS</name>
<dbReference type="InterPro" id="IPR009000">
    <property type="entry name" value="Transl_B-barrel_sf"/>
</dbReference>
<dbReference type="GO" id="GO:0005732">
    <property type="term" value="C:sno(s)RNA-containing ribonucleoprotein complex"/>
    <property type="evidence" value="ECO:0007669"/>
    <property type="project" value="InterPro"/>
</dbReference>
<organism evidence="12">
    <name type="scientific">Lamprotornis superbus</name>
    <dbReference type="NCBI Taxonomy" id="245042"/>
    <lineage>
        <taxon>Eukaryota</taxon>
        <taxon>Metazoa</taxon>
        <taxon>Chordata</taxon>
        <taxon>Craniata</taxon>
        <taxon>Vertebrata</taxon>
        <taxon>Euteleostomi</taxon>
        <taxon>Archelosauria</taxon>
        <taxon>Archosauria</taxon>
        <taxon>Dinosauria</taxon>
        <taxon>Saurischia</taxon>
        <taxon>Theropoda</taxon>
        <taxon>Coelurosauria</taxon>
        <taxon>Aves</taxon>
        <taxon>Neognathae</taxon>
        <taxon>Neoaves</taxon>
        <taxon>Telluraves</taxon>
        <taxon>Australaves</taxon>
        <taxon>Passeriformes</taxon>
        <taxon>Sturnidae</taxon>
        <taxon>Lamprotornis</taxon>
    </lineage>
</organism>
<keyword evidence="6" id="KW-0597">Phosphoprotein</keyword>
<dbReference type="Pfam" id="PF04410">
    <property type="entry name" value="Gar1"/>
    <property type="match status" value="1"/>
</dbReference>
<feature type="non-terminal residue" evidence="12">
    <location>
        <position position="407"/>
    </location>
</feature>
<feature type="compositionally biased region" description="Basic and acidic residues" evidence="11">
    <location>
        <begin position="160"/>
        <end position="169"/>
    </location>
</feature>
<dbReference type="Gene3D" id="2.40.10.230">
    <property type="entry name" value="Probable tRNA pseudouridine synthase domain"/>
    <property type="match status" value="1"/>
</dbReference>
<feature type="compositionally biased region" description="Basic residues" evidence="11">
    <location>
        <begin position="190"/>
        <end position="202"/>
    </location>
</feature>
<keyword evidence="4" id="KW-0690">Ribosome biogenesis</keyword>
<evidence type="ECO:0000256" key="10">
    <source>
        <dbReference type="ARBA" id="ARBA00063185"/>
    </source>
</evidence>
<evidence type="ECO:0000313" key="13">
    <source>
        <dbReference type="EMBL" id="KAI1238400.1"/>
    </source>
</evidence>
<dbReference type="GO" id="GO:0001522">
    <property type="term" value="P:pseudouridine synthesis"/>
    <property type="evidence" value="ECO:0007669"/>
    <property type="project" value="InterPro"/>
</dbReference>
<dbReference type="GO" id="GO:0000493">
    <property type="term" value="P:box H/ACA snoRNP assembly"/>
    <property type="evidence" value="ECO:0007669"/>
    <property type="project" value="InterPro"/>
</dbReference>
<dbReference type="InterPro" id="IPR038664">
    <property type="entry name" value="Gar1/Naf1_Cbf5-bd_sf"/>
</dbReference>